<feature type="domain" description="PPM-type phosphatase" evidence="2">
    <location>
        <begin position="22"/>
        <end position="243"/>
    </location>
</feature>
<dbReference type="EMBL" id="JASVWF010000001">
    <property type="protein sequence ID" value="MDL5154387.1"/>
    <property type="molecule type" value="Genomic_DNA"/>
</dbReference>
<evidence type="ECO:0000313" key="4">
    <source>
        <dbReference type="Proteomes" id="UP001231924"/>
    </source>
</evidence>
<dbReference type="InterPro" id="IPR036457">
    <property type="entry name" value="PPM-type-like_dom_sf"/>
</dbReference>
<accession>A0ABT7M144</accession>
<dbReference type="InterPro" id="IPR001932">
    <property type="entry name" value="PPM-type_phosphatase-like_dom"/>
</dbReference>
<keyword evidence="4" id="KW-1185">Reference proteome</keyword>
<gene>
    <name evidence="3" type="ORF">QRT03_00300</name>
</gene>
<feature type="compositionally biased region" description="Low complexity" evidence="1">
    <location>
        <begin position="1"/>
        <end position="12"/>
    </location>
</feature>
<evidence type="ECO:0000259" key="2">
    <source>
        <dbReference type="PROSITE" id="PS51746"/>
    </source>
</evidence>
<name>A0ABT7M144_9PSEU</name>
<dbReference type="RefSeq" id="WP_286050419.1">
    <property type="nucleotide sequence ID" value="NZ_JASVWF010000001.1"/>
</dbReference>
<comment type="caution">
    <text evidence="3">The sequence shown here is derived from an EMBL/GenBank/DDBJ whole genome shotgun (WGS) entry which is preliminary data.</text>
</comment>
<evidence type="ECO:0000313" key="3">
    <source>
        <dbReference type="EMBL" id="MDL5154387.1"/>
    </source>
</evidence>
<dbReference type="SUPFAM" id="SSF81606">
    <property type="entry name" value="PP2C-like"/>
    <property type="match status" value="1"/>
</dbReference>
<feature type="region of interest" description="Disordered" evidence="1">
    <location>
        <begin position="1"/>
        <end position="42"/>
    </location>
</feature>
<dbReference type="SMART" id="SM00332">
    <property type="entry name" value="PP2Cc"/>
    <property type="match status" value="1"/>
</dbReference>
<protein>
    <submittedName>
        <fullName evidence="3">Serine/threonine protein phosphatase</fullName>
    </submittedName>
</protein>
<organism evidence="3 4">
    <name type="scientific">Actinomycetospora termitidis</name>
    <dbReference type="NCBI Taxonomy" id="3053470"/>
    <lineage>
        <taxon>Bacteria</taxon>
        <taxon>Bacillati</taxon>
        <taxon>Actinomycetota</taxon>
        <taxon>Actinomycetes</taxon>
        <taxon>Pseudonocardiales</taxon>
        <taxon>Pseudonocardiaceae</taxon>
        <taxon>Actinomycetospora</taxon>
    </lineage>
</organism>
<evidence type="ECO:0000256" key="1">
    <source>
        <dbReference type="SAM" id="MobiDB-lite"/>
    </source>
</evidence>
<reference evidence="3 4" key="1">
    <citation type="submission" date="2023-06" db="EMBL/GenBank/DDBJ databases">
        <title>Actinomycetospora Odt1-22.</title>
        <authorList>
            <person name="Supong K."/>
        </authorList>
    </citation>
    <scope>NUCLEOTIDE SEQUENCE [LARGE SCALE GENOMIC DNA]</scope>
    <source>
        <strain evidence="3 4">Odt1-22</strain>
    </source>
</reference>
<dbReference type="Proteomes" id="UP001231924">
    <property type="component" value="Unassembled WGS sequence"/>
</dbReference>
<dbReference type="Gene3D" id="3.60.40.10">
    <property type="entry name" value="PPM-type phosphatase domain"/>
    <property type="match status" value="1"/>
</dbReference>
<dbReference type="PROSITE" id="PS51746">
    <property type="entry name" value="PPM_2"/>
    <property type="match status" value="1"/>
</dbReference>
<proteinExistence type="predicted"/>
<sequence>MTVTTTTPGTRTRGTRTTRRTDWSAADARGPRRHQADAAAGFTGRDGRRAVAVADGVGDSPAAARAARIAADHAVRTAVLDGRADLAVLAARDVLLGAGLPGDAALTVALGPDARLAEPTWTVAWVGDVRALAVVDGRPQPLTRDHSVGAAMRAAGVEVAPRMDHVLTTSVRTVRGAVEIGLTVIAEPDALVLATDGVHRALDPDTLAGLCAAVPAAHLPRALVAAATAADTHDNATALVVVAGARPVVPEPRRG</sequence>